<dbReference type="OrthoDB" id="515493at2759"/>
<feature type="compositionally biased region" description="Basic and acidic residues" evidence="4">
    <location>
        <begin position="728"/>
        <end position="743"/>
    </location>
</feature>
<keyword evidence="2" id="KW-0539">Nucleus</keyword>
<keyword evidence="3" id="KW-0175">Coiled coil</keyword>
<dbReference type="InterPro" id="IPR036638">
    <property type="entry name" value="HLH_DNA-bd_sf"/>
</dbReference>
<gene>
    <name evidence="6" type="ORF">KFL_000660170</name>
</gene>
<feature type="compositionally biased region" description="Basic and acidic residues" evidence="4">
    <location>
        <begin position="700"/>
        <end position="711"/>
    </location>
</feature>
<dbReference type="InterPro" id="IPR044579">
    <property type="entry name" value="bHLH11/121"/>
</dbReference>
<protein>
    <submittedName>
        <fullName evidence="6">Helix-loop-helix DNA-binding superfamily protein</fullName>
    </submittedName>
</protein>
<reference evidence="6 7" key="1">
    <citation type="journal article" date="2014" name="Nat. Commun.">
        <title>Klebsormidium flaccidum genome reveals primary factors for plant terrestrial adaptation.</title>
        <authorList>
            <person name="Hori K."/>
            <person name="Maruyama F."/>
            <person name="Fujisawa T."/>
            <person name="Togashi T."/>
            <person name="Yamamoto N."/>
            <person name="Seo M."/>
            <person name="Sato S."/>
            <person name="Yamada T."/>
            <person name="Mori H."/>
            <person name="Tajima N."/>
            <person name="Moriyama T."/>
            <person name="Ikeuchi M."/>
            <person name="Watanabe M."/>
            <person name="Wada H."/>
            <person name="Kobayashi K."/>
            <person name="Saito M."/>
            <person name="Masuda T."/>
            <person name="Sasaki-Sekimoto Y."/>
            <person name="Mashiguchi K."/>
            <person name="Awai K."/>
            <person name="Shimojima M."/>
            <person name="Masuda S."/>
            <person name="Iwai M."/>
            <person name="Nobusawa T."/>
            <person name="Narise T."/>
            <person name="Kondo S."/>
            <person name="Saito H."/>
            <person name="Sato R."/>
            <person name="Murakawa M."/>
            <person name="Ihara Y."/>
            <person name="Oshima-Yamada Y."/>
            <person name="Ohtaka K."/>
            <person name="Satoh M."/>
            <person name="Sonobe K."/>
            <person name="Ishii M."/>
            <person name="Ohtani R."/>
            <person name="Kanamori-Sato M."/>
            <person name="Honoki R."/>
            <person name="Miyazaki D."/>
            <person name="Mochizuki H."/>
            <person name="Umetsu J."/>
            <person name="Higashi K."/>
            <person name="Shibata D."/>
            <person name="Kamiya Y."/>
            <person name="Sato N."/>
            <person name="Nakamura Y."/>
            <person name="Tabata S."/>
            <person name="Ida S."/>
            <person name="Kurokawa K."/>
            <person name="Ohta H."/>
        </authorList>
    </citation>
    <scope>NUCLEOTIDE SEQUENCE [LARGE SCALE GENOMIC DNA]</scope>
    <source>
        <strain evidence="6 7">NIES-2285</strain>
    </source>
</reference>
<feature type="compositionally biased region" description="Basic and acidic residues" evidence="4">
    <location>
        <begin position="494"/>
        <end position="505"/>
    </location>
</feature>
<evidence type="ECO:0000256" key="2">
    <source>
        <dbReference type="ARBA" id="ARBA00023242"/>
    </source>
</evidence>
<feature type="compositionally biased region" description="Low complexity" evidence="4">
    <location>
        <begin position="271"/>
        <end position="283"/>
    </location>
</feature>
<dbReference type="PROSITE" id="PS50888">
    <property type="entry name" value="BHLH"/>
    <property type="match status" value="1"/>
</dbReference>
<evidence type="ECO:0000256" key="4">
    <source>
        <dbReference type="SAM" id="MobiDB-lite"/>
    </source>
</evidence>
<feature type="compositionally biased region" description="Polar residues" evidence="4">
    <location>
        <begin position="524"/>
        <end position="535"/>
    </location>
</feature>
<name>A0A1Y1HSX3_KLENI</name>
<evidence type="ECO:0000313" key="7">
    <source>
        <dbReference type="Proteomes" id="UP000054558"/>
    </source>
</evidence>
<dbReference type="PANTHER" id="PTHR47001">
    <property type="entry name" value="TRANSCRIPTION FACTOR BHLH121"/>
    <property type="match status" value="1"/>
</dbReference>
<feature type="compositionally biased region" description="Low complexity" evidence="4">
    <location>
        <begin position="823"/>
        <end position="838"/>
    </location>
</feature>
<organism evidence="6 7">
    <name type="scientific">Klebsormidium nitens</name>
    <name type="common">Green alga</name>
    <name type="synonym">Ulothrix nitens</name>
    <dbReference type="NCBI Taxonomy" id="105231"/>
    <lineage>
        <taxon>Eukaryota</taxon>
        <taxon>Viridiplantae</taxon>
        <taxon>Streptophyta</taxon>
        <taxon>Klebsormidiophyceae</taxon>
        <taxon>Klebsormidiales</taxon>
        <taxon>Klebsormidiaceae</taxon>
        <taxon>Klebsormidium</taxon>
    </lineage>
</organism>
<dbReference type="GO" id="GO:0006879">
    <property type="term" value="P:intracellular iron ion homeostasis"/>
    <property type="evidence" value="ECO:0000318"/>
    <property type="project" value="GO_Central"/>
</dbReference>
<dbReference type="Gene3D" id="4.10.280.10">
    <property type="entry name" value="Helix-loop-helix DNA-binding domain"/>
    <property type="match status" value="1"/>
</dbReference>
<feature type="region of interest" description="Disordered" evidence="4">
    <location>
        <begin position="589"/>
        <end position="608"/>
    </location>
</feature>
<feature type="coiled-coil region" evidence="3">
    <location>
        <begin position="184"/>
        <end position="239"/>
    </location>
</feature>
<dbReference type="SUPFAM" id="SSF47459">
    <property type="entry name" value="HLH, helix-loop-helix DNA-binding domain"/>
    <property type="match status" value="1"/>
</dbReference>
<sequence length="866" mass="91735">MADHNRNPWLPDHVPGPYQQSLSLDFPFNPVSNEDGGFLDGLMYNPLAVQNGQGHIEGYARLGVEDAKPQPDLSGEGTHGQSSWLRGGERMQYEGGGHGGSGNLTFLHQQQLQPMNRAEGSAGTAMGPSDSGTRSQDDEVHAARKEMKSNREKLLRDRMNEHFAELAGVLDPGRPPKNDKASILNDGVNVVKKLRDDIAKLQSEHALLMDESKELTAEKNELREERMQVKAEKEALERRLQSMLSWINFNPSLMMAALTNNAQAPPLDGSAAAPPQQDAQAPPHVDPSSNSALPEANPPHGGVQGSAVVEGGQSGGGVPRLMQPSNEGRERLGEAGVRDAFSGGGAGQQGGGVGVTLGSRQAPAPAAEGSNQEKISQRGGSMHHPTRPQAAHFRPPILPPPAQRNPTGLRNLQPKPPGNPPPTQARQLGPPPSRPVAPQQQRKVPRTQPSAPRQPPPQQNPRVLPAPSVAAPSQPGPTRIGREHGAQPASRQPETARQDSLDSRVAKGRHVAAPGPSMVAPTAEKSTAQVSSSVRSEPARQEAEKPVAPAPPLQQPHPYPPGFAPMPYMGAFPGMMGMHPYSYPPQMAIPNAGTPPPDNAQQAPPAPYPYHGYGYGQPGNPPGYPYPMFPAGHHPMAYAPFGYAPPYGAPGMFAPPPGGQQPQAEPPRPANVQRPSATKVAQVHLPAGNDATEEGQVGAETREATPEDGGRTTESFAEPVNEAGTFDARFEEQQRTGEGHEQPETADTQAAKRARVDTSEEEAARPLDDEAAPEEWAGALPGQAQELSPAASPERLQQPELSPQGGVERDRSVAQGLQSSPLGMGSQLSNCSSSSSGSRCGDVWTGSFQSALELPENDPTIRPPAA</sequence>
<feature type="compositionally biased region" description="Pro residues" evidence="4">
    <location>
        <begin position="548"/>
        <end position="562"/>
    </location>
</feature>
<feature type="compositionally biased region" description="Gly residues" evidence="4">
    <location>
        <begin position="342"/>
        <end position="355"/>
    </location>
</feature>
<dbReference type="Proteomes" id="UP000054558">
    <property type="component" value="Unassembled WGS sequence"/>
</dbReference>
<proteinExistence type="predicted"/>
<dbReference type="CDD" id="cd11446">
    <property type="entry name" value="bHLH_AtILR3_like"/>
    <property type="match status" value="1"/>
</dbReference>
<dbReference type="InterPro" id="IPR057075">
    <property type="entry name" value="bHLH_IRO3"/>
</dbReference>
<dbReference type="STRING" id="105231.A0A1Y1HSX3"/>
<keyword evidence="7" id="KW-1185">Reference proteome</keyword>
<dbReference type="PANTHER" id="PTHR47001:SF1">
    <property type="entry name" value="TRANSCRIPTION FACTOR BHLH11"/>
    <property type="match status" value="1"/>
</dbReference>
<keyword evidence="1 6" id="KW-0238">DNA-binding</keyword>
<dbReference type="SMART" id="SM00353">
    <property type="entry name" value="HLH"/>
    <property type="match status" value="1"/>
</dbReference>
<evidence type="ECO:0000259" key="5">
    <source>
        <dbReference type="PROSITE" id="PS50888"/>
    </source>
</evidence>
<feature type="region of interest" description="Disordered" evidence="4">
    <location>
        <begin position="650"/>
        <end position="844"/>
    </location>
</feature>
<dbReference type="GO" id="GO:0000976">
    <property type="term" value="F:transcription cis-regulatory region binding"/>
    <property type="evidence" value="ECO:0000318"/>
    <property type="project" value="GO_Central"/>
</dbReference>
<feature type="compositionally biased region" description="Basic and acidic residues" evidence="4">
    <location>
        <begin position="327"/>
        <end position="337"/>
    </location>
</feature>
<accession>A0A1Y1HSX3</accession>
<dbReference type="AlphaFoldDB" id="A0A1Y1HSX3"/>
<feature type="compositionally biased region" description="Pro residues" evidence="4">
    <location>
        <begin position="593"/>
        <end position="608"/>
    </location>
</feature>
<feature type="region of interest" description="Disordered" evidence="4">
    <location>
        <begin position="115"/>
        <end position="148"/>
    </location>
</feature>
<dbReference type="Pfam" id="PF23177">
    <property type="entry name" value="bHLH_IRO3"/>
    <property type="match status" value="1"/>
</dbReference>
<feature type="compositionally biased region" description="Pro residues" evidence="4">
    <location>
        <begin position="653"/>
        <end position="669"/>
    </location>
</feature>
<dbReference type="OMA" id="WECKSER"/>
<evidence type="ECO:0000256" key="3">
    <source>
        <dbReference type="SAM" id="Coils"/>
    </source>
</evidence>
<dbReference type="GO" id="GO:0046983">
    <property type="term" value="F:protein dimerization activity"/>
    <property type="evidence" value="ECO:0007669"/>
    <property type="project" value="InterPro"/>
</dbReference>
<dbReference type="GO" id="GO:0005634">
    <property type="term" value="C:nucleus"/>
    <property type="evidence" value="ECO:0000318"/>
    <property type="project" value="GO_Central"/>
</dbReference>
<feature type="compositionally biased region" description="Basic and acidic residues" evidence="4">
    <location>
        <begin position="754"/>
        <end position="768"/>
    </location>
</feature>
<dbReference type="InterPro" id="IPR011598">
    <property type="entry name" value="bHLH_dom"/>
</dbReference>
<feature type="compositionally biased region" description="Basic and acidic residues" evidence="4">
    <location>
        <begin position="135"/>
        <end position="148"/>
    </location>
</feature>
<feature type="compositionally biased region" description="Pro residues" evidence="4">
    <location>
        <begin position="414"/>
        <end position="435"/>
    </location>
</feature>
<feature type="region of interest" description="Disordered" evidence="4">
    <location>
        <begin position="265"/>
        <end position="562"/>
    </location>
</feature>
<feature type="domain" description="BHLH" evidence="5">
    <location>
        <begin position="143"/>
        <end position="194"/>
    </location>
</feature>
<dbReference type="EMBL" id="DF237015">
    <property type="protein sequence ID" value="GAQ80922.1"/>
    <property type="molecule type" value="Genomic_DNA"/>
</dbReference>
<dbReference type="GO" id="GO:0003700">
    <property type="term" value="F:DNA-binding transcription factor activity"/>
    <property type="evidence" value="ECO:0007669"/>
    <property type="project" value="InterPro"/>
</dbReference>
<evidence type="ECO:0000256" key="1">
    <source>
        <dbReference type="ARBA" id="ARBA00023125"/>
    </source>
</evidence>
<evidence type="ECO:0000313" key="6">
    <source>
        <dbReference type="EMBL" id="GAQ80922.1"/>
    </source>
</evidence>